<organism evidence="3 4">
    <name type="scientific">Algoriphagus lacus</name>
    <dbReference type="NCBI Taxonomy" id="2056311"/>
    <lineage>
        <taxon>Bacteria</taxon>
        <taxon>Pseudomonadati</taxon>
        <taxon>Bacteroidota</taxon>
        <taxon>Cytophagia</taxon>
        <taxon>Cytophagales</taxon>
        <taxon>Cyclobacteriaceae</taxon>
        <taxon>Algoriphagus</taxon>
    </lineage>
</organism>
<keyword evidence="4" id="KW-1185">Reference proteome</keyword>
<evidence type="ECO:0000313" key="4">
    <source>
        <dbReference type="Proteomes" id="UP000283522"/>
    </source>
</evidence>
<dbReference type="InterPro" id="IPR050553">
    <property type="entry name" value="Thioredoxin_ResA/DsbE_sf"/>
</dbReference>
<keyword evidence="1" id="KW-0812">Transmembrane</keyword>
<feature type="transmembrane region" description="Helical" evidence="1">
    <location>
        <begin position="21"/>
        <end position="48"/>
    </location>
</feature>
<accession>A0A418PLI9</accession>
<dbReference type="PROSITE" id="PS51352">
    <property type="entry name" value="THIOREDOXIN_2"/>
    <property type="match status" value="1"/>
</dbReference>
<dbReference type="PANTHER" id="PTHR42852:SF13">
    <property type="entry name" value="PROTEIN DIPZ"/>
    <property type="match status" value="1"/>
</dbReference>
<keyword evidence="1" id="KW-1133">Transmembrane helix</keyword>
<dbReference type="EMBL" id="QXML01000017">
    <property type="protein sequence ID" value="RIW12092.1"/>
    <property type="molecule type" value="Genomic_DNA"/>
</dbReference>
<comment type="caution">
    <text evidence="3">The sequence shown here is derived from an EMBL/GenBank/DDBJ whole genome shotgun (WGS) entry which is preliminary data.</text>
</comment>
<protein>
    <submittedName>
        <fullName evidence="3">TlpA family protein disulfide reductase</fullName>
    </submittedName>
</protein>
<dbReference type="Gene3D" id="3.40.30.10">
    <property type="entry name" value="Glutaredoxin"/>
    <property type="match status" value="1"/>
</dbReference>
<gene>
    <name evidence="3" type="ORF">D0X99_19760</name>
</gene>
<keyword evidence="1" id="KW-0472">Membrane</keyword>
<dbReference type="CDD" id="cd02966">
    <property type="entry name" value="TlpA_like_family"/>
    <property type="match status" value="1"/>
</dbReference>
<dbReference type="InterPro" id="IPR013766">
    <property type="entry name" value="Thioredoxin_domain"/>
</dbReference>
<evidence type="ECO:0000256" key="1">
    <source>
        <dbReference type="SAM" id="Phobius"/>
    </source>
</evidence>
<evidence type="ECO:0000259" key="2">
    <source>
        <dbReference type="PROSITE" id="PS51352"/>
    </source>
</evidence>
<dbReference type="InterPro" id="IPR036249">
    <property type="entry name" value="Thioredoxin-like_sf"/>
</dbReference>
<dbReference type="PANTHER" id="PTHR42852">
    <property type="entry name" value="THIOL:DISULFIDE INTERCHANGE PROTEIN DSBE"/>
    <property type="match status" value="1"/>
</dbReference>
<dbReference type="AlphaFoldDB" id="A0A418PLI9"/>
<dbReference type="SUPFAM" id="SSF52833">
    <property type="entry name" value="Thioredoxin-like"/>
    <property type="match status" value="1"/>
</dbReference>
<dbReference type="Proteomes" id="UP000283522">
    <property type="component" value="Unassembled WGS sequence"/>
</dbReference>
<sequence length="716" mass="79117">MYCLSGTPATLQTQFESMKKILFTCFLALPCLPVTIGIGSTSLLSLVAQSPGADLLHRFGGPNRGGDSRSDTFLADNFGLIPIDQDRKVGMAVESLHSTSVPVFSSQVYSERGIKPRSTEAESLASCVFCLMSSNGLVDKHLDLGAGEGGYALNPAPVTVFFDPEHQVSEAMGKELSAEVPVSGASRQEHINGGSSEVPGRWTDSTSSVIDSSVSNTINLLFETNLPDSILPRLVLSERELDPKFGYESRREMDVPLIQGTLAEGSPGYKKGLVTIPLEVKFGKFSLSAGENQIFKDLWLQQGDSLAVRFDSKSGKTLIWGPEATSVNLQLTLQRLVDEVQVQRNPVMILSDSLALLDSDGERMARQRALENYQPGWTRKMELLQTEAQKLNRAKQLFQEAGHSHPVWQALLNAESSLDPELFTWLKAYWIGKLRKGAYEFVRIANPNSSAWGELLLANSLDKNELDQFDQWEFAPQELVETLYLAHLLTAKLIPLGFMDWSQTLPGSLRDQVNALYLIREYKGLENPDELFQRAMAQTSSPLIGEYLAELFRSNLKGRPFANLPLSDQSGNPVYPESWKGKLVLLDFWLTGCGACLSFAQDQFFPLVNALSDHPDLLFVTVSGDTKNETWINSLKGGRYTLPESLNLFSGGPENPLLKRYQIRAFPAQILIDAEGTILQTGNFPQTYEGWKQLLESYLPANSTATPQPSPTHPNL</sequence>
<proteinExistence type="predicted"/>
<name>A0A418PLI9_9BACT</name>
<reference evidence="3 4" key="1">
    <citation type="submission" date="2018-09" db="EMBL/GenBank/DDBJ databases">
        <authorList>
            <person name="Wang X."/>
            <person name="Du Z."/>
        </authorList>
    </citation>
    <scope>NUCLEOTIDE SEQUENCE [LARGE SCALE GENOMIC DNA]</scope>
    <source>
        <strain evidence="3 4">N3</strain>
    </source>
</reference>
<evidence type="ECO:0000313" key="3">
    <source>
        <dbReference type="EMBL" id="RIW12092.1"/>
    </source>
</evidence>
<feature type="domain" description="Thioredoxin" evidence="2">
    <location>
        <begin position="555"/>
        <end position="700"/>
    </location>
</feature>